<dbReference type="RefSeq" id="WP_404612864.1">
    <property type="nucleotide sequence ID" value="NZ_JADIKK010000008.1"/>
</dbReference>
<proteinExistence type="predicted"/>
<reference evidence="1 2" key="1">
    <citation type="submission" date="2020-10" db="EMBL/GenBank/DDBJ databases">
        <title>Phylogeny of dyella-like bacteria.</title>
        <authorList>
            <person name="Fu J."/>
        </authorList>
    </citation>
    <scope>NUCLEOTIDE SEQUENCE [LARGE SCALE GENOMIC DNA]</scope>
    <source>
        <strain evidence="1 2">KACC 19113</strain>
    </source>
</reference>
<gene>
    <name evidence="1" type="ORF">ISP25_07375</name>
</gene>
<sequence length="217" mass="22219">MPGNSSTGFVSGASGAGQKELLAFFFRRAMADVATATLVRVIAVYNDGGDEPAGLVDVQPLVMQIDGQFNTTSRPTVYGVPYGRVQGGTNAVILDPEVDDIGVCVFGDRDLSSAIASQGEAAPGSNRRNSLSDALYVCSVLGKSAPTQYVQFNASGITVVSPTQITLQAPTIAITGHLTVSESANVTGEVTGNGIELSQHVHTGVQSGSSNTGKPTG</sequence>
<dbReference type="InterPro" id="IPR037026">
    <property type="entry name" value="Vgr_OB-fold_dom_sf"/>
</dbReference>
<protein>
    <submittedName>
        <fullName evidence="1">Baseplate assembly protein</fullName>
    </submittedName>
</protein>
<accession>A0ABW8J3M7</accession>
<dbReference type="Pfam" id="PF18946">
    <property type="entry name" value="Apex"/>
    <property type="match status" value="1"/>
</dbReference>
<dbReference type="Proteomes" id="UP001620339">
    <property type="component" value="Unassembled WGS sequence"/>
</dbReference>
<dbReference type="EMBL" id="JADIKK010000008">
    <property type="protein sequence ID" value="MFK2876883.1"/>
    <property type="molecule type" value="Genomic_DNA"/>
</dbReference>
<comment type="caution">
    <text evidence="1">The sequence shown here is derived from an EMBL/GenBank/DDBJ whole genome shotgun (WGS) entry which is preliminary data.</text>
</comment>
<dbReference type="InterPro" id="IPR044033">
    <property type="entry name" value="GpV-like_apex"/>
</dbReference>
<organism evidence="1 2">
    <name type="scientific">Rhodanobacter hydrolyticus</name>
    <dbReference type="NCBI Taxonomy" id="2250595"/>
    <lineage>
        <taxon>Bacteria</taxon>
        <taxon>Pseudomonadati</taxon>
        <taxon>Pseudomonadota</taxon>
        <taxon>Gammaproteobacteria</taxon>
        <taxon>Lysobacterales</taxon>
        <taxon>Rhodanobacteraceae</taxon>
        <taxon>Rhodanobacter</taxon>
    </lineage>
</organism>
<evidence type="ECO:0000313" key="2">
    <source>
        <dbReference type="Proteomes" id="UP001620339"/>
    </source>
</evidence>
<dbReference type="Gene3D" id="2.40.50.230">
    <property type="entry name" value="Gp5 N-terminal domain"/>
    <property type="match status" value="1"/>
</dbReference>
<evidence type="ECO:0000313" key="1">
    <source>
        <dbReference type="EMBL" id="MFK2876883.1"/>
    </source>
</evidence>
<name>A0ABW8J3M7_9GAMM</name>
<keyword evidence="2" id="KW-1185">Reference proteome</keyword>